<proteinExistence type="predicted"/>
<accession>A0A1G7YJQ3</accession>
<protein>
    <submittedName>
        <fullName evidence="1">Uncharacterized protein</fullName>
    </submittedName>
</protein>
<dbReference type="RefSeq" id="WP_090685493.1">
    <property type="nucleotide sequence ID" value="NZ_FNCJ01000006.1"/>
</dbReference>
<evidence type="ECO:0000313" key="1">
    <source>
        <dbReference type="EMBL" id="SDG96617.1"/>
    </source>
</evidence>
<sequence>MSITPNDPQAMADAADFERLCDAYDQQHSAPIVTPGEGSTPGQAPLADATFAGALERITASLRVVQVVRPEASWQEPDPELSVLVSITIGEHEHQVFVAELPDPDIQGKARALGRVVERTVKVADLDALARFQAEFNARVVPLINEQENFAGMADLFALSSIEQAMRDLAARVAFEEHLNWTGASWDGKSWRIPDQGTGPRWSA</sequence>
<gene>
    <name evidence="1" type="ORF">SAMN05216466_106215</name>
</gene>
<reference evidence="1 2" key="1">
    <citation type="submission" date="2016-10" db="EMBL/GenBank/DDBJ databases">
        <authorList>
            <person name="de Groot N.N."/>
        </authorList>
    </citation>
    <scope>NUCLEOTIDE SEQUENCE [LARGE SCALE GENOMIC DNA]</scope>
    <source>
        <strain evidence="1 2">LMG 2247</strain>
    </source>
</reference>
<evidence type="ECO:0000313" key="2">
    <source>
        <dbReference type="Proteomes" id="UP000199706"/>
    </source>
</evidence>
<dbReference type="EMBL" id="FNCJ01000006">
    <property type="protein sequence ID" value="SDG96617.1"/>
    <property type="molecule type" value="Genomic_DNA"/>
</dbReference>
<dbReference type="Proteomes" id="UP000199706">
    <property type="component" value="Unassembled WGS sequence"/>
</dbReference>
<dbReference type="AlphaFoldDB" id="A0A1G7YJQ3"/>
<organism evidence="1 2">
    <name type="scientific">Paraburkholderia phenazinium</name>
    <dbReference type="NCBI Taxonomy" id="60549"/>
    <lineage>
        <taxon>Bacteria</taxon>
        <taxon>Pseudomonadati</taxon>
        <taxon>Pseudomonadota</taxon>
        <taxon>Betaproteobacteria</taxon>
        <taxon>Burkholderiales</taxon>
        <taxon>Burkholderiaceae</taxon>
        <taxon>Paraburkholderia</taxon>
    </lineage>
</organism>
<name>A0A1G7YJQ3_9BURK</name>